<evidence type="ECO:0000313" key="3">
    <source>
        <dbReference type="EMBL" id="KIM32235.1"/>
    </source>
</evidence>
<feature type="region of interest" description="Disordered" evidence="1">
    <location>
        <begin position="161"/>
        <end position="181"/>
    </location>
</feature>
<protein>
    <submittedName>
        <fullName evidence="3">Uncharacterized protein</fullName>
    </submittedName>
</protein>
<dbReference type="EMBL" id="KN824280">
    <property type="protein sequence ID" value="KIM32235.1"/>
    <property type="molecule type" value="Genomic_DNA"/>
</dbReference>
<reference evidence="4" key="2">
    <citation type="submission" date="2015-01" db="EMBL/GenBank/DDBJ databases">
        <title>Evolutionary Origins and Diversification of the Mycorrhizal Mutualists.</title>
        <authorList>
            <consortium name="DOE Joint Genome Institute"/>
            <consortium name="Mycorrhizal Genomics Consortium"/>
            <person name="Kohler A."/>
            <person name="Kuo A."/>
            <person name="Nagy L.G."/>
            <person name="Floudas D."/>
            <person name="Copeland A."/>
            <person name="Barry K.W."/>
            <person name="Cichocki N."/>
            <person name="Veneault-Fourrey C."/>
            <person name="LaButti K."/>
            <person name="Lindquist E.A."/>
            <person name="Lipzen A."/>
            <person name="Lundell T."/>
            <person name="Morin E."/>
            <person name="Murat C."/>
            <person name="Riley R."/>
            <person name="Ohm R."/>
            <person name="Sun H."/>
            <person name="Tunlid A."/>
            <person name="Henrissat B."/>
            <person name="Grigoriev I.V."/>
            <person name="Hibbett D.S."/>
            <person name="Martin F."/>
        </authorList>
    </citation>
    <scope>NUCLEOTIDE SEQUENCE [LARGE SCALE GENOMIC DNA]</scope>
    <source>
        <strain evidence="4">MAFF 305830</strain>
    </source>
</reference>
<dbReference type="OrthoDB" id="3149380at2759"/>
<dbReference type="AlphaFoldDB" id="A0A0C3B5X4"/>
<evidence type="ECO:0000313" key="4">
    <source>
        <dbReference type="Proteomes" id="UP000054097"/>
    </source>
</evidence>
<keyword evidence="4" id="KW-1185">Reference proteome</keyword>
<reference evidence="3 4" key="1">
    <citation type="submission" date="2014-04" db="EMBL/GenBank/DDBJ databases">
        <authorList>
            <consortium name="DOE Joint Genome Institute"/>
            <person name="Kuo A."/>
            <person name="Zuccaro A."/>
            <person name="Kohler A."/>
            <person name="Nagy L.G."/>
            <person name="Floudas D."/>
            <person name="Copeland A."/>
            <person name="Barry K.W."/>
            <person name="Cichocki N."/>
            <person name="Veneault-Fourrey C."/>
            <person name="LaButti K."/>
            <person name="Lindquist E.A."/>
            <person name="Lipzen A."/>
            <person name="Lundell T."/>
            <person name="Morin E."/>
            <person name="Murat C."/>
            <person name="Sun H."/>
            <person name="Tunlid A."/>
            <person name="Henrissat B."/>
            <person name="Grigoriev I.V."/>
            <person name="Hibbett D.S."/>
            <person name="Martin F."/>
            <person name="Nordberg H.P."/>
            <person name="Cantor M.N."/>
            <person name="Hua S.X."/>
        </authorList>
    </citation>
    <scope>NUCLEOTIDE SEQUENCE [LARGE SCALE GENOMIC DNA]</scope>
    <source>
        <strain evidence="3 4">MAFF 305830</strain>
    </source>
</reference>
<feature type="compositionally biased region" description="Polar residues" evidence="1">
    <location>
        <begin position="62"/>
        <end position="90"/>
    </location>
</feature>
<gene>
    <name evidence="3" type="ORF">M408DRAFT_326870</name>
</gene>
<keyword evidence="2" id="KW-0472">Membrane</keyword>
<keyword evidence="2" id="KW-0812">Transmembrane</keyword>
<name>A0A0C3B5X4_SERVB</name>
<proteinExistence type="predicted"/>
<evidence type="ECO:0000256" key="2">
    <source>
        <dbReference type="SAM" id="Phobius"/>
    </source>
</evidence>
<feature type="transmembrane region" description="Helical" evidence="2">
    <location>
        <begin position="20"/>
        <end position="40"/>
    </location>
</feature>
<dbReference type="HOGENOM" id="CLU_1644374_0_0_1"/>
<evidence type="ECO:0000256" key="1">
    <source>
        <dbReference type="SAM" id="MobiDB-lite"/>
    </source>
</evidence>
<dbReference type="Proteomes" id="UP000054097">
    <property type="component" value="Unassembled WGS sequence"/>
</dbReference>
<feature type="compositionally biased region" description="Polar residues" evidence="1">
    <location>
        <begin position="161"/>
        <end position="173"/>
    </location>
</feature>
<dbReference type="Gene3D" id="3.30.450.30">
    <property type="entry name" value="Dynein light chain 2a, cytoplasmic"/>
    <property type="match status" value="1"/>
</dbReference>
<feature type="region of interest" description="Disordered" evidence="1">
    <location>
        <begin position="62"/>
        <end position="92"/>
    </location>
</feature>
<accession>A0A0C3B5X4</accession>
<sequence length="181" mass="19298">MSVNMPQLHTLLSNALVPQTIDAMLLITVTGAIVISASSFPQAQRQRTSIALAAIATETWTSSKEGVDQGSSEQGQTPGQQSMAGSSNEVQGGWATTEHGNVFVYPIVRPSKSHAVNHEDPGVMFLLVANGPEEAGWDLLEERAKLLAEHLAPIFAGYIESNTETPPQASTRLPNPARIRG</sequence>
<organism evidence="3 4">
    <name type="scientific">Serendipita vermifera MAFF 305830</name>
    <dbReference type="NCBI Taxonomy" id="933852"/>
    <lineage>
        <taxon>Eukaryota</taxon>
        <taxon>Fungi</taxon>
        <taxon>Dikarya</taxon>
        <taxon>Basidiomycota</taxon>
        <taxon>Agaricomycotina</taxon>
        <taxon>Agaricomycetes</taxon>
        <taxon>Sebacinales</taxon>
        <taxon>Serendipitaceae</taxon>
        <taxon>Serendipita</taxon>
    </lineage>
</organism>
<keyword evidence="2" id="KW-1133">Transmembrane helix</keyword>